<sequence>MLSMAQLHVAIAHQASAILLWTLVIRGRFLARHPIPTSIRGHR</sequence>
<dbReference type="STRING" id="442562.Rumeso_04706"/>
<comment type="caution">
    <text evidence="1">The sequence shown here is derived from an EMBL/GenBank/DDBJ whole genome shotgun (WGS) entry which is preliminary data.</text>
</comment>
<evidence type="ECO:0000313" key="1">
    <source>
        <dbReference type="EMBL" id="EYD73585.1"/>
    </source>
</evidence>
<name>A0A017HH07_9RHOB</name>
<protein>
    <submittedName>
        <fullName evidence="1">Uncharacterized protein</fullName>
    </submittedName>
</protein>
<dbReference type="Proteomes" id="UP000019666">
    <property type="component" value="Unassembled WGS sequence"/>
</dbReference>
<reference evidence="1 2" key="1">
    <citation type="submission" date="2013-02" db="EMBL/GenBank/DDBJ databases">
        <authorList>
            <person name="Fiebig A."/>
            <person name="Goeker M."/>
            <person name="Klenk H.-P.P."/>
        </authorList>
    </citation>
    <scope>NUCLEOTIDE SEQUENCE [LARGE SCALE GENOMIC DNA]</scope>
    <source>
        <strain evidence="1 2">DSM 19309</strain>
    </source>
</reference>
<gene>
    <name evidence="1" type="ORF">Rumeso_04706</name>
</gene>
<dbReference type="HOGENOM" id="CLU_3239133_0_0_5"/>
<dbReference type="AlphaFoldDB" id="A0A017HH07"/>
<dbReference type="EMBL" id="AOSK01000130">
    <property type="protein sequence ID" value="EYD73585.1"/>
    <property type="molecule type" value="Genomic_DNA"/>
</dbReference>
<organism evidence="1 2">
    <name type="scientific">Rubellimicrobium mesophilum DSM 19309</name>
    <dbReference type="NCBI Taxonomy" id="442562"/>
    <lineage>
        <taxon>Bacteria</taxon>
        <taxon>Pseudomonadati</taxon>
        <taxon>Pseudomonadota</taxon>
        <taxon>Alphaproteobacteria</taxon>
        <taxon>Rhodobacterales</taxon>
        <taxon>Roseobacteraceae</taxon>
        <taxon>Rubellimicrobium</taxon>
    </lineage>
</organism>
<evidence type="ECO:0000313" key="2">
    <source>
        <dbReference type="Proteomes" id="UP000019666"/>
    </source>
</evidence>
<keyword evidence="2" id="KW-1185">Reference proteome</keyword>
<proteinExistence type="predicted"/>
<accession>A0A017HH07</accession>